<keyword evidence="4" id="KW-1185">Reference proteome</keyword>
<dbReference type="Pfam" id="PF11495">
    <property type="entry name" value="Regulator_TrmB"/>
    <property type="match status" value="1"/>
</dbReference>
<reference evidence="3 4" key="1">
    <citation type="submission" date="2020-10" db="EMBL/GenBank/DDBJ databases">
        <title>Sequencing the genomes of 1000 actinobacteria strains.</title>
        <authorList>
            <person name="Klenk H.-P."/>
        </authorList>
    </citation>
    <scope>NUCLEOTIDE SEQUENCE [LARGE SCALE GENOMIC DNA]</scope>
    <source>
        <strain evidence="3 4">DSM 46744</strain>
    </source>
</reference>
<feature type="domain" description="Transcription regulator TrmB C-terminal" evidence="2">
    <location>
        <begin position="121"/>
        <end position="211"/>
    </location>
</feature>
<gene>
    <name evidence="3" type="ORF">H4W34_004647</name>
</gene>
<dbReference type="PANTHER" id="PTHR34293:SF1">
    <property type="entry name" value="HTH-TYPE TRANSCRIPTIONAL REGULATOR TRMBL2"/>
    <property type="match status" value="1"/>
</dbReference>
<dbReference type="Gene3D" id="1.10.10.10">
    <property type="entry name" value="Winged helix-like DNA-binding domain superfamily/Winged helix DNA-binding domain"/>
    <property type="match status" value="1"/>
</dbReference>
<dbReference type="InterPro" id="IPR002831">
    <property type="entry name" value="Tscrpt_reg_TrmB_N"/>
</dbReference>
<sequence length="272" mass="29112">MSTRDVLEHLRRLGMPGYEAKAYVALVAAGRPVNGYEVAKRSGVPRSTVYETLGKLVARGAAYEVRGSSDATEYLPLPPESLLDRMRREFDGSVAALRTALPAVAAAPEAPPIHGLKDAGTMLDRAEDVVAAARRDLFVSIWPEEMRRLRGPVEEAAGRGVDVSVVAFGEDAAPGAGARVHRHRYSAPAAVLEDLGYRLIVVVGDRREAVVGGFGEDAAWGVYTADPAVALMAAEYVRQDIALQILADRVGAAELDRLFATDPDLVRLLGRG</sequence>
<feature type="domain" description="Transcription regulator TrmB N-terminal" evidence="1">
    <location>
        <begin position="10"/>
        <end position="80"/>
    </location>
</feature>
<evidence type="ECO:0000313" key="4">
    <source>
        <dbReference type="Proteomes" id="UP000627838"/>
    </source>
</evidence>
<accession>A0ABR9JW67</accession>
<dbReference type="InterPro" id="IPR036390">
    <property type="entry name" value="WH_DNA-bd_sf"/>
</dbReference>
<proteinExistence type="predicted"/>
<evidence type="ECO:0000259" key="1">
    <source>
        <dbReference type="Pfam" id="PF01978"/>
    </source>
</evidence>
<name>A0ABR9JW67_9ACTN</name>
<dbReference type="SUPFAM" id="SSF46785">
    <property type="entry name" value="Winged helix' DNA-binding domain"/>
    <property type="match status" value="1"/>
</dbReference>
<protein>
    <submittedName>
        <fullName evidence="3">Sugar-specific transcriptional regulator TrmB</fullName>
    </submittedName>
</protein>
<dbReference type="InterPro" id="IPR051797">
    <property type="entry name" value="TrmB-like"/>
</dbReference>
<dbReference type="InterPro" id="IPR036388">
    <property type="entry name" value="WH-like_DNA-bd_sf"/>
</dbReference>
<dbReference type="Proteomes" id="UP000627838">
    <property type="component" value="Unassembled WGS sequence"/>
</dbReference>
<organism evidence="3 4">
    <name type="scientific">Actinomadura algeriensis</name>
    <dbReference type="NCBI Taxonomy" id="1679523"/>
    <lineage>
        <taxon>Bacteria</taxon>
        <taxon>Bacillati</taxon>
        <taxon>Actinomycetota</taxon>
        <taxon>Actinomycetes</taxon>
        <taxon>Streptosporangiales</taxon>
        <taxon>Thermomonosporaceae</taxon>
        <taxon>Actinomadura</taxon>
    </lineage>
</organism>
<dbReference type="Pfam" id="PF01978">
    <property type="entry name" value="TrmB"/>
    <property type="match status" value="1"/>
</dbReference>
<dbReference type="PANTHER" id="PTHR34293">
    <property type="entry name" value="HTH-TYPE TRANSCRIPTIONAL REGULATOR TRMBL2"/>
    <property type="match status" value="1"/>
</dbReference>
<dbReference type="EMBL" id="JADBDZ010000001">
    <property type="protein sequence ID" value="MBE1534814.1"/>
    <property type="molecule type" value="Genomic_DNA"/>
</dbReference>
<dbReference type="CDD" id="cd09124">
    <property type="entry name" value="PLDc_like_TrmB_middle"/>
    <property type="match status" value="1"/>
</dbReference>
<evidence type="ECO:0000313" key="3">
    <source>
        <dbReference type="EMBL" id="MBE1534814.1"/>
    </source>
</evidence>
<dbReference type="InterPro" id="IPR021586">
    <property type="entry name" value="Tscrpt_reg_TrmB_C"/>
</dbReference>
<comment type="caution">
    <text evidence="3">The sequence shown here is derived from an EMBL/GenBank/DDBJ whole genome shotgun (WGS) entry which is preliminary data.</text>
</comment>
<evidence type="ECO:0000259" key="2">
    <source>
        <dbReference type="Pfam" id="PF11495"/>
    </source>
</evidence>